<organism evidence="8 9">
    <name type="scientific">Thermogladius calderae (strain DSM 22663 / VKM B-2946 / 1633)</name>
    <dbReference type="NCBI Taxonomy" id="1184251"/>
    <lineage>
        <taxon>Archaea</taxon>
        <taxon>Thermoproteota</taxon>
        <taxon>Thermoprotei</taxon>
        <taxon>Desulfurococcales</taxon>
        <taxon>Desulfurococcaceae</taxon>
        <taxon>Thermogladius</taxon>
    </lineage>
</organism>
<keyword evidence="3 6" id="KW-0812">Transmembrane</keyword>
<evidence type="ECO:0000256" key="3">
    <source>
        <dbReference type="ARBA" id="ARBA00022692"/>
    </source>
</evidence>
<dbReference type="AlphaFoldDB" id="I3TE42"/>
<feature type="transmembrane region" description="Helical" evidence="6">
    <location>
        <begin position="286"/>
        <end position="305"/>
    </location>
</feature>
<feature type="transmembrane region" description="Helical" evidence="6">
    <location>
        <begin position="312"/>
        <end position="332"/>
    </location>
</feature>
<evidence type="ECO:0000256" key="6">
    <source>
        <dbReference type="SAM" id="Phobius"/>
    </source>
</evidence>
<keyword evidence="4 6" id="KW-1133">Transmembrane helix</keyword>
<keyword evidence="2" id="KW-1003">Cell membrane</keyword>
<dbReference type="PANTHER" id="PTHR42703:SF1">
    <property type="entry name" value="NA(+)_H(+) ANTIPORTER SUBUNIT D1"/>
    <property type="match status" value="1"/>
</dbReference>
<keyword evidence="9" id="KW-1185">Reference proteome</keyword>
<evidence type="ECO:0000256" key="4">
    <source>
        <dbReference type="ARBA" id="ARBA00022989"/>
    </source>
</evidence>
<gene>
    <name evidence="8" type="ordered locus">TCELL_0605</name>
</gene>
<feature type="transmembrane region" description="Helical" evidence="6">
    <location>
        <begin position="64"/>
        <end position="82"/>
    </location>
</feature>
<feature type="transmembrane region" description="Helical" evidence="6">
    <location>
        <begin position="338"/>
        <end position="359"/>
    </location>
</feature>
<protein>
    <submittedName>
        <fullName evidence="8">Membrane-bound ferredoxin-NADPH oxidoreductase MBX, subunit NuoN</fullName>
    </submittedName>
</protein>
<sequence>MFKLLGVDLYPPLIPYALIGFAFLLPLLRVLGVKRSVSRDLALIATLAALYGSLEVYRSASSGVLVYTIGGFPIPVGIAYVVDGFSALFGLLIATLFAVLTPVSPVFVEDNEYFYSALLGLEAGLLGVVYTGDVFNMFVMLEVFTISAFVLISASKTRGAYRATITYAIVGMVAGTLFFFAAVLIYYVAGSLNIGHVAAMVSGIAPPAGRTSLVQLAILMPLFIITWSMLAESAISPLHFWLPEAYTHAPPVVSSLLSGLAEGVAFYVIARVYYTIYSGIPPYIQLMLSILGGLTVGVAGAGLLASKDLLKVAGYTVILDSGFMALALSMGARGLPVLIAYAIAHAFVKPIIFLVGGYATRLRVGVLRKSWPLAASFMIGVLNIVGVPPTALFMAKLQLYQVALESLGSNSVPALITLVSLPVGSVMALIGFMKVLPPLVATETREAAEKPPRYLMALVLYLALASLLLGILYNQVQAVVSSSVESMLNRLSYIGSALGKTTEVVYSYG</sequence>
<dbReference type="HOGENOM" id="CLU_007100_9_5_2"/>
<feature type="transmembrane region" description="Helical" evidence="6">
    <location>
        <begin position="89"/>
        <end position="108"/>
    </location>
</feature>
<feature type="transmembrane region" description="Helical" evidence="6">
    <location>
        <begin position="454"/>
        <end position="473"/>
    </location>
</feature>
<evidence type="ECO:0000256" key="2">
    <source>
        <dbReference type="ARBA" id="ARBA00022475"/>
    </source>
</evidence>
<dbReference type="EMBL" id="CP003531">
    <property type="protein sequence ID" value="AFK51030.1"/>
    <property type="molecule type" value="Genomic_DNA"/>
</dbReference>
<dbReference type="KEGG" id="thg:TCELL_0605"/>
<feature type="transmembrane region" description="Helical" evidence="6">
    <location>
        <begin position="414"/>
        <end position="433"/>
    </location>
</feature>
<feature type="transmembrane region" description="Helical" evidence="6">
    <location>
        <begin position="252"/>
        <end position="274"/>
    </location>
</feature>
<reference evidence="8 9" key="1">
    <citation type="journal article" date="2012" name="J. Bacteriol.">
        <title>Complete genome sequence of the hyperthermophilic cellulolytic Crenarchaeon 'Thermogladius cellulolyticus' 1633.</title>
        <authorList>
            <person name="Mardanov A.V."/>
            <person name="Kochetkova T.V."/>
            <person name="Beletsky A.V."/>
            <person name="Bonch-Osmolovskaya E.A."/>
            <person name="Ravin N.V."/>
            <person name="Skryabin K.G."/>
        </authorList>
    </citation>
    <scope>NUCLEOTIDE SEQUENCE [LARGE SCALE GENOMIC DNA]</scope>
    <source>
        <strain evidence="9">DSM 22663 / VKM B-2946 / 1633</strain>
    </source>
</reference>
<dbReference type="Pfam" id="PF00361">
    <property type="entry name" value="Proton_antipo_M"/>
    <property type="match status" value="1"/>
</dbReference>
<feature type="transmembrane region" description="Helical" evidence="6">
    <location>
        <begin position="13"/>
        <end position="32"/>
    </location>
</feature>
<feature type="transmembrane region" description="Helical" evidence="6">
    <location>
        <begin position="209"/>
        <end position="231"/>
    </location>
</feature>
<dbReference type="InterPro" id="IPR050586">
    <property type="entry name" value="CPA3_Na-H_Antiporter_D"/>
</dbReference>
<dbReference type="FunCoup" id="I3TE42">
    <property type="interactions" value="1"/>
</dbReference>
<proteinExistence type="predicted"/>
<feature type="transmembrane region" description="Helical" evidence="6">
    <location>
        <begin position="371"/>
        <end position="394"/>
    </location>
</feature>
<keyword evidence="5 6" id="KW-0472">Membrane</keyword>
<dbReference type="Proteomes" id="UP000005270">
    <property type="component" value="Chromosome"/>
</dbReference>
<evidence type="ECO:0000313" key="9">
    <source>
        <dbReference type="Proteomes" id="UP000005270"/>
    </source>
</evidence>
<evidence type="ECO:0000256" key="5">
    <source>
        <dbReference type="ARBA" id="ARBA00023136"/>
    </source>
</evidence>
<dbReference type="STRING" id="1184251.TCELL_0605"/>
<dbReference type="GO" id="GO:0005886">
    <property type="term" value="C:plasma membrane"/>
    <property type="evidence" value="ECO:0007669"/>
    <property type="project" value="UniProtKB-SubCell"/>
</dbReference>
<accession>I3TE42</accession>
<name>I3TE42_THEC1</name>
<evidence type="ECO:0000259" key="7">
    <source>
        <dbReference type="Pfam" id="PF00361"/>
    </source>
</evidence>
<dbReference type="InParanoid" id="I3TE42"/>
<evidence type="ECO:0000313" key="8">
    <source>
        <dbReference type="EMBL" id="AFK51030.1"/>
    </source>
</evidence>
<dbReference type="PANTHER" id="PTHR42703">
    <property type="entry name" value="NADH DEHYDROGENASE"/>
    <property type="match status" value="1"/>
</dbReference>
<evidence type="ECO:0000256" key="1">
    <source>
        <dbReference type="ARBA" id="ARBA00004651"/>
    </source>
</evidence>
<feature type="transmembrane region" description="Helical" evidence="6">
    <location>
        <begin position="128"/>
        <end position="152"/>
    </location>
</feature>
<dbReference type="eggNOG" id="arCOG01537">
    <property type="taxonomic scope" value="Archaea"/>
</dbReference>
<feature type="domain" description="NADH:quinone oxidoreductase/Mrp antiporter transmembrane" evidence="7">
    <location>
        <begin position="132"/>
        <end position="406"/>
    </location>
</feature>
<dbReference type="InterPro" id="IPR001750">
    <property type="entry name" value="ND/Mrp_TM"/>
</dbReference>
<feature type="transmembrane region" description="Helical" evidence="6">
    <location>
        <begin position="164"/>
        <end position="189"/>
    </location>
</feature>
<comment type="subcellular location">
    <subcellularLocation>
        <location evidence="1">Cell membrane</location>
        <topology evidence="1">Multi-pass membrane protein</topology>
    </subcellularLocation>
</comment>